<dbReference type="Pfam" id="PF00117">
    <property type="entry name" value="GATase"/>
    <property type="match status" value="1"/>
</dbReference>
<comment type="subunit">
    <text evidence="11">Composed of two chains; the small (or glutamine) chain promotes the hydrolysis of glutamine to ammonia, which is used by the large (or ammonia) chain to synthesize carbamoyl phosphate. Tetramer of heterodimers (alpha,beta)4.</text>
</comment>
<feature type="binding site" evidence="11">
    <location>
        <position position="259"/>
    </location>
    <ligand>
        <name>L-glutamine</name>
        <dbReference type="ChEBI" id="CHEBI:58359"/>
    </ligand>
</feature>
<dbReference type="Gene3D" id="3.50.30.20">
    <property type="entry name" value="Carbamoyl-phosphate synthase small subunit, N-terminal domain"/>
    <property type="match status" value="1"/>
</dbReference>
<dbReference type="EC" id="6.3.5.5" evidence="11"/>
<feature type="domain" description="Carbamoyl-phosphate synthase small subunit N-terminal" evidence="12">
    <location>
        <begin position="2"/>
        <end position="132"/>
    </location>
</feature>
<dbReference type="PANTHER" id="PTHR43418">
    <property type="entry name" value="MULTIFUNCTIONAL TRYPTOPHAN BIOSYNTHESIS PROTEIN-RELATED"/>
    <property type="match status" value="1"/>
</dbReference>
<dbReference type="GO" id="GO:0005524">
    <property type="term" value="F:ATP binding"/>
    <property type="evidence" value="ECO:0007669"/>
    <property type="project" value="UniProtKB-UniRule"/>
</dbReference>
<dbReference type="GO" id="GO:0006526">
    <property type="term" value="P:L-arginine biosynthetic process"/>
    <property type="evidence" value="ECO:0007669"/>
    <property type="project" value="UniProtKB-UniRule"/>
</dbReference>
<dbReference type="GO" id="GO:0006207">
    <property type="term" value="P:'de novo' pyrimidine nucleobase biosynthetic process"/>
    <property type="evidence" value="ECO:0007669"/>
    <property type="project" value="InterPro"/>
</dbReference>
<feature type="binding site" evidence="11">
    <location>
        <position position="290"/>
    </location>
    <ligand>
        <name>L-glutamine</name>
        <dbReference type="ChEBI" id="CHEBI:58359"/>
    </ligand>
</feature>
<evidence type="ECO:0000256" key="2">
    <source>
        <dbReference type="ARBA" id="ARBA00005077"/>
    </source>
</evidence>
<dbReference type="Proteomes" id="UP000334340">
    <property type="component" value="Unassembled WGS sequence"/>
</dbReference>
<feature type="binding site" evidence="11">
    <location>
        <position position="287"/>
    </location>
    <ligand>
        <name>L-glutamine</name>
        <dbReference type="ChEBI" id="CHEBI:58359"/>
    </ligand>
</feature>
<keyword evidence="14" id="KW-1185">Reference proteome</keyword>
<feature type="active site" evidence="11">
    <location>
        <position position="373"/>
    </location>
</feature>
<dbReference type="GO" id="GO:0044205">
    <property type="term" value="P:'de novo' UMP biosynthetic process"/>
    <property type="evidence" value="ECO:0007669"/>
    <property type="project" value="UniProtKB-UniRule"/>
</dbReference>
<accession>A0A564ZHT6</accession>
<evidence type="ECO:0000256" key="5">
    <source>
        <dbReference type="ARBA" id="ARBA00022741"/>
    </source>
</evidence>
<dbReference type="InterPro" id="IPR002474">
    <property type="entry name" value="CarbamoylP_synth_ssu_N"/>
</dbReference>
<dbReference type="PANTHER" id="PTHR43418:SF7">
    <property type="entry name" value="CARBAMOYL-PHOSPHATE SYNTHASE SMALL CHAIN"/>
    <property type="match status" value="1"/>
</dbReference>
<dbReference type="PRINTS" id="PR00099">
    <property type="entry name" value="CPSGATASE"/>
</dbReference>
<dbReference type="InterPro" id="IPR017926">
    <property type="entry name" value="GATASE"/>
</dbReference>
<comment type="similarity">
    <text evidence="3 11">Belongs to the CarA family.</text>
</comment>
<dbReference type="CDD" id="cd01744">
    <property type="entry name" value="GATase1_CPSase"/>
    <property type="match status" value="1"/>
</dbReference>
<keyword evidence="11" id="KW-0028">Amino-acid biosynthesis</keyword>
<evidence type="ECO:0000256" key="6">
    <source>
        <dbReference type="ARBA" id="ARBA00022840"/>
    </source>
</evidence>
<evidence type="ECO:0000256" key="4">
    <source>
        <dbReference type="ARBA" id="ARBA00022598"/>
    </source>
</evidence>
<evidence type="ECO:0000256" key="3">
    <source>
        <dbReference type="ARBA" id="ARBA00007800"/>
    </source>
</evidence>
<dbReference type="SUPFAM" id="SSF52317">
    <property type="entry name" value="Class I glutamine amidotransferase-like"/>
    <property type="match status" value="1"/>
</dbReference>
<feature type="binding site" evidence="11">
    <location>
        <position position="331"/>
    </location>
    <ligand>
        <name>L-glutamine</name>
        <dbReference type="ChEBI" id="CHEBI:58359"/>
    </ligand>
</feature>
<gene>
    <name evidence="11" type="primary">carA</name>
    <name evidence="13" type="ORF">MELA_01097</name>
</gene>
<keyword evidence="6 11" id="KW-0067">ATP-binding</keyword>
<comment type="pathway">
    <text evidence="1 11">Pyrimidine metabolism; UMP biosynthesis via de novo pathway; (S)-dihydroorotate from bicarbonate: step 1/3.</text>
</comment>
<sequence length="399" mass="43608">MKRALLALADGTIFEGRSFGAEGETVGEVVFNTSMTGYQEVLTDPSYKGQMVVMTYPLIGNYGINPEDVESSALAVEGFIVKEACSYPSNWRSTQTLDSYLKEHGIVGIQGIDTRALTRHLRDHGAMEGIISTQDLNPDSLMIKAKASPGLIGRDLVKEVACTSPYPWHEGPWQLSRGYEDSSRFKVQGSRLADQLKLFPKPETRNPKLFKVVAYDCGIKLNILRKLVEAGCGVTVVPPDAPASTVLDLAPDGIFLSNGPGDPEGVPYLIDNVQKLIGKKPIFGICLGHQILGLAFGGRTYKLKFGHHGGNQPVKDLTTGKVEITTQNHGFAVDIASIPESEIELTHVNLNDQTLEGMRHRRLPIFSVQYHPEASPGPHDAGYLFQRFIELMAQAGAHR</sequence>
<keyword evidence="7 11" id="KW-0315">Glutamine amidotransferase</keyword>
<dbReference type="InterPro" id="IPR029062">
    <property type="entry name" value="Class_I_gatase-like"/>
</dbReference>
<feature type="binding site" evidence="11">
    <location>
        <position position="46"/>
    </location>
    <ligand>
        <name>L-glutamine</name>
        <dbReference type="ChEBI" id="CHEBI:58359"/>
    </ligand>
</feature>
<dbReference type="UniPathway" id="UPA00070">
    <property type="reaction ID" value="UER00115"/>
</dbReference>
<dbReference type="NCBIfam" id="TIGR01368">
    <property type="entry name" value="CPSaseIIsmall"/>
    <property type="match status" value="1"/>
</dbReference>
<dbReference type="PRINTS" id="PR00096">
    <property type="entry name" value="GATASE"/>
</dbReference>
<dbReference type="NCBIfam" id="NF009475">
    <property type="entry name" value="PRK12838.1"/>
    <property type="match status" value="1"/>
</dbReference>
<name>A0A564ZHT6_9BACT</name>
<dbReference type="HAMAP" id="MF_01209">
    <property type="entry name" value="CPSase_S_chain"/>
    <property type="match status" value="1"/>
</dbReference>
<keyword evidence="4 11" id="KW-0436">Ligase</keyword>
<dbReference type="UniPathway" id="UPA00068">
    <property type="reaction ID" value="UER00171"/>
</dbReference>
<dbReference type="FunFam" id="3.50.30.20:FF:000001">
    <property type="entry name" value="Carbamoyl-phosphate synthase small chain"/>
    <property type="match status" value="1"/>
</dbReference>
<dbReference type="SMART" id="SM01097">
    <property type="entry name" value="CPSase_sm_chain"/>
    <property type="match status" value="1"/>
</dbReference>
<protein>
    <recommendedName>
        <fullName evidence="11">Carbamoyl phosphate synthase small chain</fullName>
        <ecNumber evidence="11">6.3.5.5</ecNumber>
    </recommendedName>
    <alternativeName>
        <fullName evidence="11">Carbamoyl phosphate synthetase glutamine chain</fullName>
    </alternativeName>
</protein>
<feature type="binding site" evidence="11">
    <location>
        <position position="328"/>
    </location>
    <ligand>
        <name>L-glutamine</name>
        <dbReference type="ChEBI" id="CHEBI:58359"/>
    </ligand>
</feature>
<keyword evidence="5 11" id="KW-0547">Nucleotide-binding</keyword>
<evidence type="ECO:0000313" key="14">
    <source>
        <dbReference type="Proteomes" id="UP000334340"/>
    </source>
</evidence>
<evidence type="ECO:0000313" key="13">
    <source>
        <dbReference type="EMBL" id="VUZ84723.1"/>
    </source>
</evidence>
<evidence type="ECO:0000256" key="9">
    <source>
        <dbReference type="ARBA" id="ARBA00048816"/>
    </source>
</evidence>
<dbReference type="PRINTS" id="PR00097">
    <property type="entry name" value="ANTSNTHASEII"/>
</dbReference>
<evidence type="ECO:0000256" key="11">
    <source>
        <dbReference type="HAMAP-Rule" id="MF_01209"/>
    </source>
</evidence>
<reference evidence="13 14" key="1">
    <citation type="submission" date="2019-07" db="EMBL/GenBank/DDBJ databases">
        <authorList>
            <person name="Cremers G."/>
        </authorList>
    </citation>
    <scope>NUCLEOTIDE SEQUENCE [LARGE SCALE GENOMIC DNA]</scope>
</reference>
<feature type="active site" evidence="11">
    <location>
        <position position="371"/>
    </location>
</feature>
<dbReference type="GO" id="GO:0004359">
    <property type="term" value="F:glutaminase activity"/>
    <property type="evidence" value="ECO:0007669"/>
    <property type="project" value="RHEA"/>
</dbReference>
<feature type="region of interest" description="CPSase" evidence="11">
    <location>
        <begin position="1"/>
        <end position="210"/>
    </location>
</feature>
<comment type="function">
    <text evidence="11">Small subunit of the glutamine-dependent carbamoyl phosphate synthetase (CPSase). CPSase catalyzes the formation of carbamoyl phosphate from the ammonia moiety of glutamine, carbonate, and phosphate donated by ATP, constituting the first step of 2 biosynthetic pathways, one leading to arginine and/or urea and the other to pyrimidine nucleotides. The small subunit (glutamine amidotransferase) binds and cleaves glutamine to supply the large subunit with the substrate ammonia.</text>
</comment>
<dbReference type="EMBL" id="CABIKM010000016">
    <property type="protein sequence ID" value="VUZ84723.1"/>
    <property type="molecule type" value="Genomic_DNA"/>
</dbReference>
<dbReference type="GO" id="GO:0006541">
    <property type="term" value="P:glutamine metabolic process"/>
    <property type="evidence" value="ECO:0007669"/>
    <property type="project" value="InterPro"/>
</dbReference>
<dbReference type="GO" id="GO:0004088">
    <property type="term" value="F:carbamoyl-phosphate synthase (glutamine-hydrolyzing) activity"/>
    <property type="evidence" value="ECO:0007669"/>
    <property type="project" value="UniProtKB-UniRule"/>
</dbReference>
<dbReference type="InterPro" id="IPR035686">
    <property type="entry name" value="CPSase_GATase1"/>
</dbReference>
<dbReference type="Pfam" id="PF00988">
    <property type="entry name" value="CPSase_sm_chain"/>
    <property type="match status" value="1"/>
</dbReference>
<comment type="pathway">
    <text evidence="2 11">Amino-acid biosynthesis; L-arginine biosynthesis; carbamoyl phosphate from bicarbonate: step 1/1.</text>
</comment>
<proteinExistence type="inferred from homology"/>
<evidence type="ECO:0000256" key="1">
    <source>
        <dbReference type="ARBA" id="ARBA00004812"/>
    </source>
</evidence>
<comment type="catalytic activity">
    <reaction evidence="9 11">
        <text>hydrogencarbonate + L-glutamine + 2 ATP + H2O = carbamoyl phosphate + L-glutamate + 2 ADP + phosphate + 2 H(+)</text>
        <dbReference type="Rhea" id="RHEA:18633"/>
        <dbReference type="ChEBI" id="CHEBI:15377"/>
        <dbReference type="ChEBI" id="CHEBI:15378"/>
        <dbReference type="ChEBI" id="CHEBI:17544"/>
        <dbReference type="ChEBI" id="CHEBI:29985"/>
        <dbReference type="ChEBI" id="CHEBI:30616"/>
        <dbReference type="ChEBI" id="CHEBI:43474"/>
        <dbReference type="ChEBI" id="CHEBI:58228"/>
        <dbReference type="ChEBI" id="CHEBI:58359"/>
        <dbReference type="ChEBI" id="CHEBI:456216"/>
        <dbReference type="EC" id="6.3.5.5"/>
    </reaction>
</comment>
<keyword evidence="11" id="KW-0055">Arginine biosynthesis</keyword>
<dbReference type="SUPFAM" id="SSF52021">
    <property type="entry name" value="Carbamoyl phosphate synthetase, small subunit N-terminal domain"/>
    <property type="match status" value="1"/>
</dbReference>
<keyword evidence="8 11" id="KW-0665">Pyrimidine biosynthesis</keyword>
<feature type="active site" description="Nucleophile" evidence="11">
    <location>
        <position position="286"/>
    </location>
</feature>
<evidence type="ECO:0000256" key="8">
    <source>
        <dbReference type="ARBA" id="ARBA00022975"/>
    </source>
</evidence>
<evidence type="ECO:0000256" key="10">
    <source>
        <dbReference type="ARBA" id="ARBA00049285"/>
    </source>
</evidence>
<evidence type="ECO:0000256" key="7">
    <source>
        <dbReference type="ARBA" id="ARBA00022962"/>
    </source>
</evidence>
<organism evidence="13 14">
    <name type="scientific">Candidatus Methylomirabilis lanthanidiphila</name>
    <dbReference type="NCBI Taxonomy" id="2211376"/>
    <lineage>
        <taxon>Bacteria</taxon>
        <taxon>Candidatus Methylomirabilota</taxon>
        <taxon>Candidatus Methylomirabilia</taxon>
        <taxon>Candidatus Methylomirabilales</taxon>
        <taxon>Candidatus Methylomirabilaceae</taxon>
        <taxon>Candidatus Methylomirabilis</taxon>
    </lineage>
</organism>
<dbReference type="InterPro" id="IPR050472">
    <property type="entry name" value="Anth_synth/Amidotransfase"/>
</dbReference>
<dbReference type="InterPro" id="IPR036480">
    <property type="entry name" value="CarbP_synth_ssu_N_sf"/>
</dbReference>
<feature type="binding site" evidence="11">
    <location>
        <position position="261"/>
    </location>
    <ligand>
        <name>L-glutamine</name>
        <dbReference type="ChEBI" id="CHEBI:58359"/>
    </ligand>
</feature>
<dbReference type="Gene3D" id="3.40.50.880">
    <property type="match status" value="1"/>
</dbReference>
<comment type="catalytic activity">
    <reaction evidence="10 11">
        <text>L-glutamine + H2O = L-glutamate + NH4(+)</text>
        <dbReference type="Rhea" id="RHEA:15889"/>
        <dbReference type="ChEBI" id="CHEBI:15377"/>
        <dbReference type="ChEBI" id="CHEBI:28938"/>
        <dbReference type="ChEBI" id="CHEBI:29985"/>
        <dbReference type="ChEBI" id="CHEBI:58359"/>
    </reaction>
</comment>
<feature type="binding site" evidence="11">
    <location>
        <position position="330"/>
    </location>
    <ligand>
        <name>L-glutamine</name>
        <dbReference type="ChEBI" id="CHEBI:58359"/>
    </ligand>
</feature>
<dbReference type="InterPro" id="IPR006274">
    <property type="entry name" value="CarbamoylP_synth_ssu"/>
</dbReference>
<dbReference type="AlphaFoldDB" id="A0A564ZHT6"/>
<evidence type="ECO:0000259" key="12">
    <source>
        <dbReference type="SMART" id="SM01097"/>
    </source>
</evidence>
<dbReference type="PROSITE" id="PS51273">
    <property type="entry name" value="GATASE_TYPE_1"/>
    <property type="match status" value="1"/>
</dbReference>